<keyword evidence="7 8" id="KW-0472">Membrane</keyword>
<dbReference type="AlphaFoldDB" id="A0A2G9X295"/>
<dbReference type="EMBL" id="NQVN01000001">
    <property type="protein sequence ID" value="PIP01099.1"/>
    <property type="molecule type" value="Genomic_DNA"/>
</dbReference>
<dbReference type="SUPFAM" id="SSF103473">
    <property type="entry name" value="MFS general substrate transporter"/>
    <property type="match status" value="1"/>
</dbReference>
<evidence type="ECO:0000256" key="1">
    <source>
        <dbReference type="ARBA" id="ARBA00004651"/>
    </source>
</evidence>
<feature type="transmembrane region" description="Helical" evidence="8">
    <location>
        <begin position="259"/>
        <end position="279"/>
    </location>
</feature>
<feature type="transmembrane region" description="Helical" evidence="8">
    <location>
        <begin position="108"/>
        <end position="129"/>
    </location>
</feature>
<feature type="transmembrane region" description="Helical" evidence="8">
    <location>
        <begin position="53"/>
        <end position="72"/>
    </location>
</feature>
<comment type="caution">
    <text evidence="8">Lacks conserved residue(s) required for the propagation of feature annotation.</text>
</comment>
<feature type="transmembrane region" description="Helical" evidence="8">
    <location>
        <begin position="286"/>
        <end position="307"/>
    </location>
</feature>
<reference evidence="10 11" key="1">
    <citation type="submission" date="2017-08" db="EMBL/GenBank/DDBJ databases">
        <title>Pleomorphomonas carboxidotrophicus sp. nov., a new mesophilic hydrogenogenic carboxidotroph.</title>
        <authorList>
            <person name="Esquivel-Elizondo S."/>
            <person name="Krajmalnik-Brown R."/>
            <person name="Maldonado J."/>
        </authorList>
    </citation>
    <scope>NUCLEOTIDE SEQUENCE [LARGE SCALE GENOMIC DNA]</scope>
    <source>
        <strain evidence="10 11">SVCO-16</strain>
    </source>
</reference>
<evidence type="ECO:0000256" key="4">
    <source>
        <dbReference type="ARBA" id="ARBA00022475"/>
    </source>
</evidence>
<keyword evidence="8" id="KW-0997">Cell inner membrane</keyword>
<dbReference type="NCBIfam" id="TIGR00710">
    <property type="entry name" value="efflux_Bcr_CflA"/>
    <property type="match status" value="1"/>
</dbReference>
<dbReference type="Pfam" id="PF07690">
    <property type="entry name" value="MFS_1"/>
    <property type="match status" value="1"/>
</dbReference>
<feature type="domain" description="Major facilitator superfamily (MFS) profile" evidence="9">
    <location>
        <begin position="17"/>
        <end position="397"/>
    </location>
</feature>
<feature type="transmembrane region" description="Helical" evidence="8">
    <location>
        <begin position="141"/>
        <end position="165"/>
    </location>
</feature>
<keyword evidence="4" id="KW-1003">Cell membrane</keyword>
<dbReference type="GO" id="GO:0015385">
    <property type="term" value="F:sodium:proton antiporter activity"/>
    <property type="evidence" value="ECO:0007669"/>
    <property type="project" value="TreeGrafter"/>
</dbReference>
<keyword evidence="3 8" id="KW-0813">Transport</keyword>
<dbReference type="RefSeq" id="WP_100079035.1">
    <property type="nucleotide sequence ID" value="NZ_NQVN01000001.1"/>
</dbReference>
<comment type="caution">
    <text evidence="10">The sequence shown here is derived from an EMBL/GenBank/DDBJ whole genome shotgun (WGS) entry which is preliminary data.</text>
</comment>
<dbReference type="InterPro" id="IPR004812">
    <property type="entry name" value="Efflux_drug-R_Bcr/CmlA"/>
</dbReference>
<dbReference type="InterPro" id="IPR011701">
    <property type="entry name" value="MFS"/>
</dbReference>
<keyword evidence="5 8" id="KW-0812">Transmembrane</keyword>
<keyword evidence="11" id="KW-1185">Reference proteome</keyword>
<name>A0A2G9X295_9HYPH</name>
<dbReference type="GO" id="GO:1990961">
    <property type="term" value="P:xenobiotic detoxification by transmembrane export across the plasma membrane"/>
    <property type="evidence" value="ECO:0007669"/>
    <property type="project" value="InterPro"/>
</dbReference>
<dbReference type="Proteomes" id="UP000231070">
    <property type="component" value="Unassembled WGS sequence"/>
</dbReference>
<evidence type="ECO:0000259" key="9">
    <source>
        <dbReference type="PROSITE" id="PS50850"/>
    </source>
</evidence>
<dbReference type="InterPro" id="IPR036259">
    <property type="entry name" value="MFS_trans_sf"/>
</dbReference>
<evidence type="ECO:0000313" key="10">
    <source>
        <dbReference type="EMBL" id="PIP01099.1"/>
    </source>
</evidence>
<feature type="transmembrane region" description="Helical" evidence="8">
    <location>
        <begin position="349"/>
        <end position="368"/>
    </location>
</feature>
<feature type="transmembrane region" description="Helical" evidence="8">
    <location>
        <begin position="313"/>
        <end position="337"/>
    </location>
</feature>
<evidence type="ECO:0000256" key="7">
    <source>
        <dbReference type="ARBA" id="ARBA00023136"/>
    </source>
</evidence>
<dbReference type="Gene3D" id="1.20.1720.10">
    <property type="entry name" value="Multidrug resistance protein D"/>
    <property type="match status" value="1"/>
</dbReference>
<dbReference type="PROSITE" id="PS50850">
    <property type="entry name" value="MFS"/>
    <property type="match status" value="1"/>
</dbReference>
<feature type="transmembrane region" description="Helical" evidence="8">
    <location>
        <begin position="374"/>
        <end position="393"/>
    </location>
</feature>
<dbReference type="InterPro" id="IPR020846">
    <property type="entry name" value="MFS_dom"/>
</dbReference>
<comment type="subcellular location">
    <subcellularLocation>
        <location evidence="8">Cell inner membrane</location>
        <topology evidence="8">Multi-pass membrane protein</topology>
    </subcellularLocation>
    <subcellularLocation>
        <location evidence="1">Cell membrane</location>
        <topology evidence="1">Multi-pass membrane protein</topology>
    </subcellularLocation>
</comment>
<comment type="similarity">
    <text evidence="2 8">Belongs to the major facilitator superfamily. Bcr/CmlA family.</text>
</comment>
<feature type="transmembrane region" description="Helical" evidence="8">
    <location>
        <begin position="171"/>
        <end position="191"/>
    </location>
</feature>
<dbReference type="OrthoDB" id="9800416at2"/>
<gene>
    <name evidence="10" type="ORF">CJ014_03160</name>
</gene>
<feature type="transmembrane region" description="Helical" evidence="8">
    <location>
        <begin position="84"/>
        <end position="102"/>
    </location>
</feature>
<evidence type="ECO:0000256" key="2">
    <source>
        <dbReference type="ARBA" id="ARBA00006236"/>
    </source>
</evidence>
<dbReference type="PANTHER" id="PTHR23502:SF132">
    <property type="entry name" value="POLYAMINE TRANSPORTER 2-RELATED"/>
    <property type="match status" value="1"/>
</dbReference>
<accession>A0A2G9X295</accession>
<dbReference type="PANTHER" id="PTHR23502">
    <property type="entry name" value="MAJOR FACILITATOR SUPERFAMILY"/>
    <property type="match status" value="1"/>
</dbReference>
<protein>
    <recommendedName>
        <fullName evidence="8">Bcr/CflA family efflux transporter</fullName>
    </recommendedName>
</protein>
<dbReference type="GO" id="GO:0005886">
    <property type="term" value="C:plasma membrane"/>
    <property type="evidence" value="ECO:0007669"/>
    <property type="project" value="UniProtKB-SubCell"/>
</dbReference>
<keyword evidence="6 8" id="KW-1133">Transmembrane helix</keyword>
<evidence type="ECO:0000256" key="6">
    <source>
        <dbReference type="ARBA" id="ARBA00022989"/>
    </source>
</evidence>
<feature type="transmembrane region" description="Helical" evidence="8">
    <location>
        <begin position="220"/>
        <end position="239"/>
    </location>
</feature>
<dbReference type="GO" id="GO:0042910">
    <property type="term" value="F:xenobiotic transmembrane transporter activity"/>
    <property type="evidence" value="ECO:0007669"/>
    <property type="project" value="InterPro"/>
</dbReference>
<dbReference type="CDD" id="cd17320">
    <property type="entry name" value="MFS_MdfA_MDR_like"/>
    <property type="match status" value="1"/>
</dbReference>
<evidence type="ECO:0000256" key="5">
    <source>
        <dbReference type="ARBA" id="ARBA00022692"/>
    </source>
</evidence>
<evidence type="ECO:0000313" key="11">
    <source>
        <dbReference type="Proteomes" id="UP000231070"/>
    </source>
</evidence>
<proteinExistence type="inferred from homology"/>
<organism evidence="10 11">
    <name type="scientific">Pleomorphomonas carboxyditropha</name>
    <dbReference type="NCBI Taxonomy" id="2023338"/>
    <lineage>
        <taxon>Bacteria</taxon>
        <taxon>Pseudomonadati</taxon>
        <taxon>Pseudomonadota</taxon>
        <taxon>Alphaproteobacteria</taxon>
        <taxon>Hyphomicrobiales</taxon>
        <taxon>Pleomorphomonadaceae</taxon>
        <taxon>Pleomorphomonas</taxon>
    </lineage>
</organism>
<evidence type="ECO:0000256" key="3">
    <source>
        <dbReference type="ARBA" id="ARBA00022448"/>
    </source>
</evidence>
<evidence type="ECO:0000256" key="8">
    <source>
        <dbReference type="RuleBase" id="RU365088"/>
    </source>
</evidence>
<sequence length="398" mass="41414">MPSETNSAKTSVSTLRLTFILAALTAFAPLSTDMYLASFSSLAATFATDEGRVQLSLSVFFFGLSVGQLIYGPLIDRFGRKPPLIVGLVVFTLASVAIVVVPTVDGFIALRLFQALGGCAGMVVSRAVVSDLFDERGTARFLSQMMLVQGLAPILAPLLGGYILAVAPWEGIFAVLALFGAGCIVAAARGLPETLPPERRQAAGLGGIGRAFGKVLADRAFMAPTLAGAFAAASLFAFISGSPFVYMQLHGVSQQHYGWLFGFNAFGMILASQFNRLLLRWLSTRTVMVGALLFNMTMAVVLVVFAAQASLPVLVGLLWLCLATGPLIGANAMAIAMSRAGDHRGTASSVMGVTQFAVAGLASAAVGLLHDGTVYPMVGIILAGGVLASLAYVTGRHA</sequence>
<dbReference type="FunFam" id="1.20.1720.10:FF:000005">
    <property type="entry name" value="Bcr/CflA family efflux transporter"/>
    <property type="match status" value="1"/>
</dbReference>